<protein>
    <submittedName>
        <fullName evidence="2">Uncharacterized protein</fullName>
    </submittedName>
</protein>
<sequence>MGFFDDIVVRPNQERAVAQATRSETRASELSSSSSDAQGSASGTPSRSSGSTTELSFGSSSHTTPLAGRSLQRHGAFDRITSEGYPSPTPPRLPATFSHLKRRWEGQEDTPRTKVCIQEHADKVCESHDLDNDGRAQVKKFAELPEREGNITLYGELMSLRSSLQEQRNTNGAKLLLDKGFKSELTDQMTVCILSPDLTAYVTAGTVEAIMKLINAHPAYFRIPKTILDSQTQFKALASLVTKCLALILKSIKPNKVDGPDSLSFLCKHLAVSGMEVKGNMWACVAFLRLCVVEFKKELARATSDVASMEEASSTMSSTKASSRSFDGPAKIYTKDQFWKYVDDQLGEARREALKHGKSRIGQQQQLSEFFQKILANDLAKYPGKFMGPTVDNTPITLPWQQIYEKAMYF</sequence>
<proteinExistence type="predicted"/>
<gene>
    <name evidence="2" type="ORF">V5O48_006332</name>
</gene>
<keyword evidence="3" id="KW-1185">Reference proteome</keyword>
<evidence type="ECO:0000313" key="2">
    <source>
        <dbReference type="EMBL" id="KAL0575647.1"/>
    </source>
</evidence>
<organism evidence="2 3">
    <name type="scientific">Marasmius crinis-equi</name>
    <dbReference type="NCBI Taxonomy" id="585013"/>
    <lineage>
        <taxon>Eukaryota</taxon>
        <taxon>Fungi</taxon>
        <taxon>Dikarya</taxon>
        <taxon>Basidiomycota</taxon>
        <taxon>Agaricomycotina</taxon>
        <taxon>Agaricomycetes</taxon>
        <taxon>Agaricomycetidae</taxon>
        <taxon>Agaricales</taxon>
        <taxon>Marasmiineae</taxon>
        <taxon>Marasmiaceae</taxon>
        <taxon>Marasmius</taxon>
    </lineage>
</organism>
<dbReference type="EMBL" id="JBAHYK010000286">
    <property type="protein sequence ID" value="KAL0575647.1"/>
    <property type="molecule type" value="Genomic_DNA"/>
</dbReference>
<name>A0ABR3FJT5_9AGAR</name>
<accession>A0ABR3FJT5</accession>
<evidence type="ECO:0000256" key="1">
    <source>
        <dbReference type="SAM" id="MobiDB-lite"/>
    </source>
</evidence>
<dbReference type="Proteomes" id="UP001465976">
    <property type="component" value="Unassembled WGS sequence"/>
</dbReference>
<comment type="caution">
    <text evidence="2">The sequence shown here is derived from an EMBL/GenBank/DDBJ whole genome shotgun (WGS) entry which is preliminary data.</text>
</comment>
<evidence type="ECO:0000313" key="3">
    <source>
        <dbReference type="Proteomes" id="UP001465976"/>
    </source>
</evidence>
<feature type="region of interest" description="Disordered" evidence="1">
    <location>
        <begin position="1"/>
        <end position="68"/>
    </location>
</feature>
<feature type="compositionally biased region" description="Polar residues" evidence="1">
    <location>
        <begin position="54"/>
        <end position="64"/>
    </location>
</feature>
<reference evidence="2 3" key="1">
    <citation type="submission" date="2024-02" db="EMBL/GenBank/DDBJ databases">
        <title>A draft genome for the cacao thread blight pathogen Marasmius crinis-equi.</title>
        <authorList>
            <person name="Cohen S.P."/>
            <person name="Baruah I.K."/>
            <person name="Amoako-Attah I."/>
            <person name="Bukari Y."/>
            <person name="Meinhardt L.W."/>
            <person name="Bailey B.A."/>
        </authorList>
    </citation>
    <scope>NUCLEOTIDE SEQUENCE [LARGE SCALE GENOMIC DNA]</scope>
    <source>
        <strain evidence="2 3">GH-76</strain>
    </source>
</reference>
<feature type="compositionally biased region" description="Low complexity" evidence="1">
    <location>
        <begin position="28"/>
        <end position="53"/>
    </location>
</feature>